<gene>
    <name evidence="1" type="ORF">F5148DRAFT_1284900</name>
</gene>
<name>A0ACC0U914_9AGAM</name>
<accession>A0ACC0U914</accession>
<evidence type="ECO:0000313" key="1">
    <source>
        <dbReference type="EMBL" id="KAI9507669.1"/>
    </source>
</evidence>
<dbReference type="EMBL" id="JAGFNK010000115">
    <property type="protein sequence ID" value="KAI9507669.1"/>
    <property type="molecule type" value="Genomic_DNA"/>
</dbReference>
<evidence type="ECO:0000313" key="2">
    <source>
        <dbReference type="Proteomes" id="UP001207468"/>
    </source>
</evidence>
<sequence>MSSSNFIIVPSATEDGCIATVFNNIPESEDPDDQWPVFNSQMDALFGEDLHENGCLLNVKRGPFGMNMVIQYAANAAQAGNQLWEPTKIKLDRILAEV</sequence>
<keyword evidence="2" id="KW-1185">Reference proteome</keyword>
<organism evidence="1 2">
    <name type="scientific">Russula earlei</name>
    <dbReference type="NCBI Taxonomy" id="71964"/>
    <lineage>
        <taxon>Eukaryota</taxon>
        <taxon>Fungi</taxon>
        <taxon>Dikarya</taxon>
        <taxon>Basidiomycota</taxon>
        <taxon>Agaricomycotina</taxon>
        <taxon>Agaricomycetes</taxon>
        <taxon>Russulales</taxon>
        <taxon>Russulaceae</taxon>
        <taxon>Russula</taxon>
    </lineage>
</organism>
<comment type="caution">
    <text evidence="1">The sequence shown here is derived from an EMBL/GenBank/DDBJ whole genome shotgun (WGS) entry which is preliminary data.</text>
</comment>
<proteinExistence type="predicted"/>
<protein>
    <submittedName>
        <fullName evidence="1">Uncharacterized protein</fullName>
    </submittedName>
</protein>
<reference evidence="1" key="1">
    <citation type="submission" date="2021-03" db="EMBL/GenBank/DDBJ databases">
        <title>Evolutionary priming and transition to the ectomycorrhizal habit in an iconic lineage of mushroom-forming fungi: is preadaptation a requirement?</title>
        <authorList>
            <consortium name="DOE Joint Genome Institute"/>
            <person name="Looney B.P."/>
            <person name="Miyauchi S."/>
            <person name="Morin E."/>
            <person name="Drula E."/>
            <person name="Courty P.E."/>
            <person name="Chicoki N."/>
            <person name="Fauchery L."/>
            <person name="Kohler A."/>
            <person name="Kuo A."/>
            <person name="LaButti K."/>
            <person name="Pangilinan J."/>
            <person name="Lipzen A."/>
            <person name="Riley R."/>
            <person name="Andreopoulos W."/>
            <person name="He G."/>
            <person name="Johnson J."/>
            <person name="Barry K.W."/>
            <person name="Grigoriev I.V."/>
            <person name="Nagy L."/>
            <person name="Hibbett D."/>
            <person name="Henrissat B."/>
            <person name="Matheny P.B."/>
            <person name="Labbe J."/>
            <person name="Martin A.F."/>
        </authorList>
    </citation>
    <scope>NUCLEOTIDE SEQUENCE</scope>
    <source>
        <strain evidence="1">BPL698</strain>
    </source>
</reference>
<dbReference type="Proteomes" id="UP001207468">
    <property type="component" value="Unassembled WGS sequence"/>
</dbReference>